<feature type="region of interest" description="Disordered" evidence="1">
    <location>
        <begin position="151"/>
        <end position="174"/>
    </location>
</feature>
<evidence type="ECO:0000313" key="4">
    <source>
        <dbReference type="Proteomes" id="UP000626982"/>
    </source>
</evidence>
<organism evidence="3 4">
    <name type="scientific">Agrococcus terreus</name>
    <dbReference type="NCBI Taxonomy" id="574649"/>
    <lineage>
        <taxon>Bacteria</taxon>
        <taxon>Bacillati</taxon>
        <taxon>Actinomycetota</taxon>
        <taxon>Actinomycetes</taxon>
        <taxon>Micrococcales</taxon>
        <taxon>Microbacteriaceae</taxon>
        <taxon>Agrococcus</taxon>
    </lineage>
</organism>
<reference evidence="4" key="1">
    <citation type="journal article" date="2019" name="Int. J. Syst. Evol. Microbiol.">
        <title>The Global Catalogue of Microorganisms (GCM) 10K type strain sequencing project: providing services to taxonomists for standard genome sequencing and annotation.</title>
        <authorList>
            <consortium name="The Broad Institute Genomics Platform"/>
            <consortium name="The Broad Institute Genome Sequencing Center for Infectious Disease"/>
            <person name="Wu L."/>
            <person name="Ma J."/>
        </authorList>
    </citation>
    <scope>NUCLEOTIDE SEQUENCE [LARGE SCALE GENOMIC DNA]</scope>
    <source>
        <strain evidence="4">CGMCC 1.6960</strain>
    </source>
</reference>
<evidence type="ECO:0000313" key="3">
    <source>
        <dbReference type="EMBL" id="GGN86311.1"/>
    </source>
</evidence>
<accession>A0ABQ2KKL6</accession>
<keyword evidence="2" id="KW-0812">Transmembrane</keyword>
<comment type="caution">
    <text evidence="3">The sequence shown here is derived from an EMBL/GenBank/DDBJ whole genome shotgun (WGS) entry which is preliminary data.</text>
</comment>
<proteinExistence type="predicted"/>
<evidence type="ECO:0000256" key="2">
    <source>
        <dbReference type="SAM" id="Phobius"/>
    </source>
</evidence>
<evidence type="ECO:0000256" key="1">
    <source>
        <dbReference type="SAM" id="MobiDB-lite"/>
    </source>
</evidence>
<sequence>MSERRAAPAGIPRAAALAMAALLGLYVVLAGDRAIRFIATGEPIGIGVGIALLVMFVAGAWALVREVVFGVQLDRAVRELDAAGGMPEPLPTTPGGRPDQEAALAAFPAARADVEAHEESWESWLRLSMAYDAARDRRRARHAARQALRLRRAARRGDAGRAGDVRQDGSQEAA</sequence>
<dbReference type="EMBL" id="BMLM01000002">
    <property type="protein sequence ID" value="GGN86311.1"/>
    <property type="molecule type" value="Genomic_DNA"/>
</dbReference>
<keyword evidence="2" id="KW-1133">Transmembrane helix</keyword>
<protein>
    <submittedName>
        <fullName evidence="3">Uncharacterized protein</fullName>
    </submittedName>
</protein>
<name>A0ABQ2KKL6_9MICO</name>
<feature type="transmembrane region" description="Helical" evidence="2">
    <location>
        <begin position="46"/>
        <end position="64"/>
    </location>
</feature>
<gene>
    <name evidence="3" type="ORF">GCM10010968_19840</name>
</gene>
<dbReference type="Proteomes" id="UP000626982">
    <property type="component" value="Unassembled WGS sequence"/>
</dbReference>
<keyword evidence="4" id="KW-1185">Reference proteome</keyword>
<dbReference type="RefSeq" id="WP_229679624.1">
    <property type="nucleotide sequence ID" value="NZ_BAABBD010000007.1"/>
</dbReference>
<keyword evidence="2" id="KW-0472">Membrane</keyword>
<feature type="compositionally biased region" description="Basic and acidic residues" evidence="1">
    <location>
        <begin position="155"/>
        <end position="174"/>
    </location>
</feature>